<dbReference type="PANTHER" id="PTHR38781">
    <property type="entry name" value="ANTITOXIN DINJ-RELATED"/>
    <property type="match status" value="1"/>
</dbReference>
<dbReference type="STRING" id="1437603.GCA_000771525_00930"/>
<organism evidence="3 4">
    <name type="scientific">Bifidobacterium mongoliense DSM 21395</name>
    <dbReference type="NCBI Taxonomy" id="1437603"/>
    <lineage>
        <taxon>Bacteria</taxon>
        <taxon>Bacillati</taxon>
        <taxon>Actinomycetota</taxon>
        <taxon>Actinomycetes</taxon>
        <taxon>Bifidobacteriales</taxon>
        <taxon>Bifidobacteriaceae</taxon>
        <taxon>Bifidobacterium</taxon>
    </lineage>
</organism>
<proteinExistence type="inferred from homology"/>
<evidence type="ECO:0000256" key="1">
    <source>
        <dbReference type="ARBA" id="ARBA00010562"/>
    </source>
</evidence>
<dbReference type="EMBL" id="JGZE01000020">
    <property type="protein sequence ID" value="KFI75022.1"/>
    <property type="molecule type" value="Genomic_DNA"/>
</dbReference>
<dbReference type="GO" id="GO:0006355">
    <property type="term" value="P:regulation of DNA-templated transcription"/>
    <property type="evidence" value="ECO:0007669"/>
    <property type="project" value="InterPro"/>
</dbReference>
<dbReference type="eggNOG" id="COG3077">
    <property type="taxonomic scope" value="Bacteria"/>
</dbReference>
<keyword evidence="4" id="KW-1185">Reference proteome</keyword>
<dbReference type="RefSeq" id="WP_033513690.1">
    <property type="nucleotide sequence ID" value="NZ_JDUO01000024.1"/>
</dbReference>
<dbReference type="OrthoDB" id="3193284at2"/>
<dbReference type="InterPro" id="IPR013321">
    <property type="entry name" value="Arc_rbn_hlx_hlx"/>
</dbReference>
<dbReference type="Pfam" id="PF04221">
    <property type="entry name" value="RelB"/>
    <property type="match status" value="1"/>
</dbReference>
<keyword evidence="2" id="KW-1277">Toxin-antitoxin system</keyword>
<dbReference type="Gene3D" id="1.10.1220.10">
    <property type="entry name" value="Met repressor-like"/>
    <property type="match status" value="1"/>
</dbReference>
<comment type="similarity">
    <text evidence="1">Belongs to the RelB/DinJ antitoxin family.</text>
</comment>
<evidence type="ECO:0000313" key="4">
    <source>
        <dbReference type="Proteomes" id="UP000029082"/>
    </source>
</evidence>
<dbReference type="AlphaFoldDB" id="A0A087BVH2"/>
<comment type="caution">
    <text evidence="3">The sequence shown here is derived from an EMBL/GenBank/DDBJ whole genome shotgun (WGS) entry which is preliminary data.</text>
</comment>
<reference evidence="3 4" key="1">
    <citation type="submission" date="2014-03" db="EMBL/GenBank/DDBJ databases">
        <title>Genomics of Bifidobacteria.</title>
        <authorList>
            <person name="Ventura M."/>
            <person name="Milani C."/>
            <person name="Lugli G.A."/>
        </authorList>
    </citation>
    <scope>NUCLEOTIDE SEQUENCE [LARGE SCALE GENOMIC DNA]</scope>
    <source>
        <strain evidence="3 4">DSM 21395</strain>
    </source>
</reference>
<dbReference type="GeneID" id="93095122"/>
<name>A0A087BVH2_9BIFI</name>
<evidence type="ECO:0000313" key="3">
    <source>
        <dbReference type="EMBL" id="KFI75022.1"/>
    </source>
</evidence>
<accession>A0A087BVH2</accession>
<sequence length="84" mass="9372">MRMDTRVQVRSNKELKDQATELLEGMGLDLTTAVNMMLKQIVNERRLPFQPAAATFENAVLSTMDEPSIPVKDDDAFADMIADA</sequence>
<dbReference type="Proteomes" id="UP000029082">
    <property type="component" value="Unassembled WGS sequence"/>
</dbReference>
<gene>
    <name evidence="3" type="ORF">BMON_1798</name>
</gene>
<evidence type="ECO:0000256" key="2">
    <source>
        <dbReference type="ARBA" id="ARBA00022649"/>
    </source>
</evidence>
<dbReference type="InterPro" id="IPR007337">
    <property type="entry name" value="RelB/DinJ"/>
</dbReference>
<protein>
    <submittedName>
        <fullName evidence="3">Addiction module antitoxin RelB</fullName>
    </submittedName>
</protein>
<dbReference type="GO" id="GO:0006351">
    <property type="term" value="P:DNA-templated transcription"/>
    <property type="evidence" value="ECO:0007669"/>
    <property type="project" value="TreeGrafter"/>
</dbReference>
<dbReference type="NCBIfam" id="TIGR02384">
    <property type="entry name" value="RelB_DinJ"/>
    <property type="match status" value="1"/>
</dbReference>
<dbReference type="PANTHER" id="PTHR38781:SF1">
    <property type="entry name" value="ANTITOXIN DINJ-RELATED"/>
    <property type="match status" value="1"/>
</dbReference>